<sequence length="67" mass="7234">MQESRRNFLKKSALVVGTAAVSATALAANKGEALEADSNGVVVGTSTKKEILYKKTKAWEDFYKQAL</sequence>
<dbReference type="PROSITE" id="PS51318">
    <property type="entry name" value="TAT"/>
    <property type="match status" value="1"/>
</dbReference>
<proteinExistence type="predicted"/>
<gene>
    <name evidence="3" type="ORF">HUE88_08215</name>
</gene>
<dbReference type="InterPro" id="IPR019546">
    <property type="entry name" value="TAT_signal_bac_arc"/>
</dbReference>
<keyword evidence="1" id="KW-0500">Molybdenum</keyword>
<reference evidence="3 4" key="1">
    <citation type="submission" date="2020-05" db="EMBL/GenBank/DDBJ databases">
        <title>Sulfurimonas marisnigri, sp. nov., and Sulfurimonas baltica, sp. nov., manganese oxide reducing chemolithoautotrophs of the class Epsilonproteobacteria isolated from the pelagic redoxclines of the Black and Baltic Seas and emended description of the genus Sulfurimonas.</title>
        <authorList>
            <person name="Henkel J.V."/>
            <person name="Laudan C."/>
            <person name="Werner J."/>
            <person name="Neu T."/>
            <person name="Plewe S."/>
            <person name="Sproer C."/>
            <person name="Bunk B."/>
            <person name="Schulz-Vogt H.N."/>
        </authorList>
    </citation>
    <scope>NUCLEOTIDE SEQUENCE [LARGE SCALE GENOMIC DNA]</scope>
    <source>
        <strain evidence="3 4">GD2</strain>
    </source>
</reference>
<dbReference type="AlphaFoldDB" id="A0A7S7LTQ7"/>
<protein>
    <submittedName>
        <fullName evidence="3">Twin-arginine translocation signal domain-containing protein</fullName>
    </submittedName>
</protein>
<feature type="chain" id="PRO_5032713768" evidence="2">
    <location>
        <begin position="28"/>
        <end position="67"/>
    </location>
</feature>
<dbReference type="InterPro" id="IPR006311">
    <property type="entry name" value="TAT_signal"/>
</dbReference>
<evidence type="ECO:0000256" key="1">
    <source>
        <dbReference type="ARBA" id="ARBA00022505"/>
    </source>
</evidence>
<dbReference type="NCBIfam" id="TIGR01409">
    <property type="entry name" value="TAT_signal_seq"/>
    <property type="match status" value="1"/>
</dbReference>
<keyword evidence="2" id="KW-0732">Signal</keyword>
<keyword evidence="4" id="KW-1185">Reference proteome</keyword>
<evidence type="ECO:0000313" key="4">
    <source>
        <dbReference type="Proteomes" id="UP000593994"/>
    </source>
</evidence>
<organism evidence="3 4">
    <name type="scientific">Candidatus Sulfurimonas baltica</name>
    <dbReference type="NCBI Taxonomy" id="2740404"/>
    <lineage>
        <taxon>Bacteria</taxon>
        <taxon>Pseudomonadati</taxon>
        <taxon>Campylobacterota</taxon>
        <taxon>Epsilonproteobacteria</taxon>
        <taxon>Campylobacterales</taxon>
        <taxon>Sulfurimonadaceae</taxon>
        <taxon>Sulfurimonas</taxon>
    </lineage>
</organism>
<evidence type="ECO:0000313" key="3">
    <source>
        <dbReference type="EMBL" id="QOY51125.1"/>
    </source>
</evidence>
<name>A0A7S7LTQ7_9BACT</name>
<evidence type="ECO:0000256" key="2">
    <source>
        <dbReference type="SAM" id="SignalP"/>
    </source>
</evidence>
<feature type="signal peptide" evidence="2">
    <location>
        <begin position="1"/>
        <end position="27"/>
    </location>
</feature>
<accession>A0A7S7LTQ7</accession>
<dbReference type="EMBL" id="CP054492">
    <property type="protein sequence ID" value="QOY51125.1"/>
    <property type="molecule type" value="Genomic_DNA"/>
</dbReference>
<dbReference type="Proteomes" id="UP000593994">
    <property type="component" value="Chromosome"/>
</dbReference>
<dbReference type="RefSeq" id="WP_194368239.1">
    <property type="nucleotide sequence ID" value="NZ_CP054492.1"/>
</dbReference>
<dbReference type="KEGG" id="sbal:HUE88_08215"/>